<keyword evidence="2" id="KW-1185">Reference proteome</keyword>
<gene>
    <name evidence="1" type="ORF">JCM15548_1435</name>
</gene>
<comment type="caution">
    <text evidence="1">The sequence shown here is derived from an EMBL/GenBank/DDBJ whole genome shotgun (WGS) entry which is preliminary data.</text>
</comment>
<protein>
    <submittedName>
        <fullName evidence="1">Uncharacterized protein</fullName>
    </submittedName>
</protein>
<dbReference type="STRING" id="1236989.JCM15548_1435"/>
<evidence type="ECO:0000313" key="1">
    <source>
        <dbReference type="EMBL" id="GAO28351.1"/>
    </source>
</evidence>
<dbReference type="AlphaFoldDB" id="A0A0E9LT69"/>
<proteinExistence type="predicted"/>
<reference evidence="1 2" key="1">
    <citation type="journal article" date="2015" name="Microbes Environ.">
        <title>Distribution and evolution of nitrogen fixation genes in the phylum bacteroidetes.</title>
        <authorList>
            <person name="Inoue J."/>
            <person name="Oshima K."/>
            <person name="Suda W."/>
            <person name="Sakamoto M."/>
            <person name="Iino T."/>
            <person name="Noda S."/>
            <person name="Hongoh Y."/>
            <person name="Hattori M."/>
            <person name="Ohkuma M."/>
        </authorList>
    </citation>
    <scope>NUCLEOTIDE SEQUENCE [LARGE SCALE GENOMIC DNA]</scope>
    <source>
        <strain evidence="1">JCM 15548</strain>
    </source>
</reference>
<name>A0A0E9LT69_9BACT</name>
<dbReference type="EMBL" id="BAZW01000002">
    <property type="protein sequence ID" value="GAO28351.1"/>
    <property type="molecule type" value="Genomic_DNA"/>
</dbReference>
<evidence type="ECO:0000313" key="2">
    <source>
        <dbReference type="Proteomes" id="UP000032900"/>
    </source>
</evidence>
<accession>A0A0E9LT69</accession>
<sequence length="59" mass="6736">MLFFAFFASFSLIHAQLVEGEDGKFYDHKGQLYSGTYIEYFPSGNIHIEMAVARVKKKG</sequence>
<organism evidence="1 2">
    <name type="scientific">Geofilum rubicundum JCM 15548</name>
    <dbReference type="NCBI Taxonomy" id="1236989"/>
    <lineage>
        <taxon>Bacteria</taxon>
        <taxon>Pseudomonadati</taxon>
        <taxon>Bacteroidota</taxon>
        <taxon>Bacteroidia</taxon>
        <taxon>Marinilabiliales</taxon>
        <taxon>Marinilabiliaceae</taxon>
        <taxon>Geofilum</taxon>
    </lineage>
</organism>
<dbReference type="Proteomes" id="UP000032900">
    <property type="component" value="Unassembled WGS sequence"/>
</dbReference>